<organism evidence="2 3">
    <name type="scientific">Actinomadura rubrisoli</name>
    <dbReference type="NCBI Taxonomy" id="2530368"/>
    <lineage>
        <taxon>Bacteria</taxon>
        <taxon>Bacillati</taxon>
        <taxon>Actinomycetota</taxon>
        <taxon>Actinomycetes</taxon>
        <taxon>Streptosporangiales</taxon>
        <taxon>Thermomonosporaceae</taxon>
        <taxon>Actinomadura</taxon>
    </lineage>
</organism>
<dbReference type="EMBL" id="SMKU01000219">
    <property type="protein sequence ID" value="TDD75787.1"/>
    <property type="molecule type" value="Genomic_DNA"/>
</dbReference>
<gene>
    <name evidence="2" type="ORF">E1298_31235</name>
    <name evidence="1" type="ORF">E1298_44385</name>
</gene>
<evidence type="ECO:0000313" key="2">
    <source>
        <dbReference type="EMBL" id="TDD75787.1"/>
    </source>
</evidence>
<accession>A0A4V2YU15</accession>
<evidence type="ECO:0000313" key="3">
    <source>
        <dbReference type="Proteomes" id="UP000294513"/>
    </source>
</evidence>
<dbReference type="Proteomes" id="UP000294513">
    <property type="component" value="Unassembled WGS sequence"/>
</dbReference>
<protein>
    <submittedName>
        <fullName evidence="2">IS982 family transposase</fullName>
    </submittedName>
</protein>
<dbReference type="EMBL" id="SMKU01000519">
    <property type="protein sequence ID" value="TDD62772.1"/>
    <property type="molecule type" value="Genomic_DNA"/>
</dbReference>
<evidence type="ECO:0000313" key="1">
    <source>
        <dbReference type="EMBL" id="TDD62772.1"/>
    </source>
</evidence>
<reference evidence="2 3" key="1">
    <citation type="submission" date="2019-03" db="EMBL/GenBank/DDBJ databases">
        <title>Draft genome sequences of novel Actinobacteria.</title>
        <authorList>
            <person name="Sahin N."/>
            <person name="Ay H."/>
            <person name="Saygin H."/>
        </authorList>
    </citation>
    <scope>NUCLEOTIDE SEQUENCE [LARGE SCALE GENOMIC DNA]</scope>
    <source>
        <strain evidence="2 3">H3C3</strain>
    </source>
</reference>
<feature type="non-terminal residue" evidence="2">
    <location>
        <position position="1"/>
    </location>
</feature>
<comment type="caution">
    <text evidence="2">The sequence shown here is derived from an EMBL/GenBank/DDBJ whole genome shotgun (WGS) entry which is preliminary data.</text>
</comment>
<proteinExistence type="predicted"/>
<dbReference type="AlphaFoldDB" id="A0A4V2YU15"/>
<sequence>LTPILALTAAIWHNDKTDQPIARSLTAYDH</sequence>
<keyword evidence="3" id="KW-1185">Reference proteome</keyword>
<name>A0A4V2YU15_9ACTN</name>